<dbReference type="KEGG" id="bpor:BPO_0934"/>
<evidence type="ECO:0008006" key="3">
    <source>
        <dbReference type="Google" id="ProtNLM"/>
    </source>
</evidence>
<dbReference type="Proteomes" id="UP001432059">
    <property type="component" value="Chromosome"/>
</dbReference>
<sequence>MEELESIYDEFLRKNFGVKIYEIDEIEIEKYKHLLFDESHRNIMVLFFLRISKFYRKNQPILSVKYFELAKKISEYHYKSVKLIKDKIDLEVEYLFEELK</sequence>
<protein>
    <recommendedName>
        <fullName evidence="3">Glyoxalase</fullName>
    </recommendedName>
</protein>
<accession>A0AAU0F6H1</accession>
<organism evidence="1 2">
    <name type="scientific">Bergeyella porcorum</name>
    <dbReference type="NCBI Taxonomy" id="1735111"/>
    <lineage>
        <taxon>Bacteria</taxon>
        <taxon>Pseudomonadati</taxon>
        <taxon>Bacteroidota</taxon>
        <taxon>Flavobacteriia</taxon>
        <taxon>Flavobacteriales</taxon>
        <taxon>Weeksellaceae</taxon>
        <taxon>Bergeyella</taxon>
    </lineage>
</organism>
<evidence type="ECO:0000313" key="1">
    <source>
        <dbReference type="EMBL" id="WOC51581.1"/>
    </source>
</evidence>
<dbReference type="EMBL" id="CP136426">
    <property type="protein sequence ID" value="WOC51581.1"/>
    <property type="molecule type" value="Genomic_DNA"/>
</dbReference>
<name>A0AAU0F6H1_9FLAO</name>
<keyword evidence="2" id="KW-1185">Reference proteome</keyword>
<reference evidence="1" key="1">
    <citation type="submission" date="2023-10" db="EMBL/GenBank/DDBJ databases">
        <title>Characterization and whole genome sequencing of a novel strain of Bergeyella porcorum QD2021 isolated from pig.</title>
        <authorList>
            <person name="Liu G."/>
            <person name="Chen C."/>
            <person name="Han X."/>
        </authorList>
    </citation>
    <scope>NUCLEOTIDE SEQUENCE</scope>
    <source>
        <strain evidence="1">QD2021</strain>
    </source>
</reference>
<proteinExistence type="predicted"/>
<gene>
    <name evidence="1" type="ORF">BPO_0934</name>
</gene>
<evidence type="ECO:0000313" key="2">
    <source>
        <dbReference type="Proteomes" id="UP001432059"/>
    </source>
</evidence>
<dbReference type="AlphaFoldDB" id="A0AAU0F6H1"/>
<dbReference type="RefSeq" id="WP_327985193.1">
    <property type="nucleotide sequence ID" value="NZ_CP136426.1"/>
</dbReference>